<dbReference type="Gene3D" id="2.120.10.30">
    <property type="entry name" value="TolB, C-terminal domain"/>
    <property type="match status" value="3"/>
</dbReference>
<protein>
    <submittedName>
        <fullName evidence="3">Alkyl hydroperoxide reductase</fullName>
    </submittedName>
</protein>
<evidence type="ECO:0000313" key="4">
    <source>
        <dbReference type="Proteomes" id="UP000178606"/>
    </source>
</evidence>
<accession>A0A1F6C8N5</accession>
<dbReference type="EMBL" id="MFKF01000377">
    <property type="protein sequence ID" value="OGG45422.1"/>
    <property type="molecule type" value="Genomic_DNA"/>
</dbReference>
<dbReference type="InterPro" id="IPR001258">
    <property type="entry name" value="NHL_repeat"/>
</dbReference>
<dbReference type="PANTHER" id="PTHR46388">
    <property type="entry name" value="NHL REPEAT-CONTAINING PROTEIN 2"/>
    <property type="match status" value="1"/>
</dbReference>
<name>A0A1F6C8N5_HANXR</name>
<dbReference type="Pfam" id="PF01436">
    <property type="entry name" value="NHL"/>
    <property type="match status" value="2"/>
</dbReference>
<comment type="caution">
    <text evidence="3">The sequence shown here is derived from an EMBL/GenBank/DDBJ whole genome shotgun (WGS) entry which is preliminary data.</text>
</comment>
<dbReference type="AlphaFoldDB" id="A0A1F6C8N5"/>
<dbReference type="Proteomes" id="UP000178606">
    <property type="component" value="Unassembled WGS sequence"/>
</dbReference>
<organism evidence="3 4">
    <name type="scientific">Handelsmanbacteria sp. (strain RIFCSPLOWO2_12_FULL_64_10)</name>
    <dbReference type="NCBI Taxonomy" id="1817868"/>
    <lineage>
        <taxon>Bacteria</taxon>
        <taxon>Candidatus Handelsmaniibacteriota</taxon>
    </lineage>
</organism>
<reference evidence="3 4" key="1">
    <citation type="journal article" date="2016" name="Nat. Commun.">
        <title>Thousands of microbial genomes shed light on interconnected biogeochemical processes in an aquifer system.</title>
        <authorList>
            <person name="Anantharaman K."/>
            <person name="Brown C.T."/>
            <person name="Hug L.A."/>
            <person name="Sharon I."/>
            <person name="Castelle C.J."/>
            <person name="Probst A.J."/>
            <person name="Thomas B.C."/>
            <person name="Singh A."/>
            <person name="Wilkins M.J."/>
            <person name="Karaoz U."/>
            <person name="Brodie E.L."/>
            <person name="Williams K.H."/>
            <person name="Hubbard S.S."/>
            <person name="Banfield J.F."/>
        </authorList>
    </citation>
    <scope>NUCLEOTIDE SEQUENCE [LARGE SCALE GENOMIC DNA]</scope>
    <source>
        <strain evidence="4">RIFCSPLOWO2_12_FULL_64_10</strain>
    </source>
</reference>
<dbReference type="SMART" id="SM00135">
    <property type="entry name" value="LY"/>
    <property type="match status" value="2"/>
</dbReference>
<dbReference type="InterPro" id="IPR011042">
    <property type="entry name" value="6-blade_b-propeller_TolB-like"/>
</dbReference>
<dbReference type="Gene3D" id="3.40.30.10">
    <property type="entry name" value="Glutaredoxin"/>
    <property type="match status" value="1"/>
</dbReference>
<dbReference type="InterPro" id="IPR000033">
    <property type="entry name" value="LDLR_classB_rpt"/>
</dbReference>
<sequence length="494" mass="54221">MARSSYAGTVHAPDFPEGLDWLNTDRPLSLGDLRGKVVLLDFWTYCCINCMHVIPDLKRLEMKYPDELVVIGVHSAKFTTERESGNIREAILRYEIEHPVVNDRDFLIWRGYAIRAWPSFMIIDPDGKVVGTHSGEGIYDLFDRVIAEIIREFDAQGKIDRRPLRLAPEKDASQSLLSFPGKLATDPARLYVSDSNHHRIVVLSLADSAVAEVIGDGVAGLRDGGLSEARFHRPQGVALDGDALYVADTENHAIRRVDLADRTVTTLAGTGRQGLYGHAGGRGPDADLNSPWDLLVHGGKLYIAMAGCHQLWALDLRTLDTRPYAGSGMENISDADLPNAALAQPSGITTDGKRLYFADSEVSAIRAADLDPRGRVETLVGAGLFEYGDRDGVGPEARLQHPLGVLYHDGLLYVADTYNNRIKRIGPATRRCETFLGAGRSGTADGPPERVEFNEPNGLAYASGKLYIADTNNHLIRVYDFGTQQVSALFVKDR</sequence>
<dbReference type="SUPFAM" id="SSF63825">
    <property type="entry name" value="YWTD domain"/>
    <property type="match status" value="1"/>
</dbReference>
<dbReference type="PANTHER" id="PTHR46388:SF2">
    <property type="entry name" value="NHL REPEAT-CONTAINING PROTEIN 2"/>
    <property type="match status" value="1"/>
</dbReference>
<dbReference type="InterPro" id="IPR045302">
    <property type="entry name" value="NHL2_NHL_rpt_dom"/>
</dbReference>
<dbReference type="Pfam" id="PF13905">
    <property type="entry name" value="Thioredoxin_8"/>
    <property type="match status" value="1"/>
</dbReference>
<gene>
    <name evidence="3" type="ORF">A3F84_06340</name>
</gene>
<dbReference type="CDD" id="cd03012">
    <property type="entry name" value="TlpA_like_DipZ_like"/>
    <property type="match status" value="1"/>
</dbReference>
<proteinExistence type="predicted"/>
<evidence type="ECO:0000313" key="3">
    <source>
        <dbReference type="EMBL" id="OGG45422.1"/>
    </source>
</evidence>
<dbReference type="InterPro" id="IPR013766">
    <property type="entry name" value="Thioredoxin_domain"/>
</dbReference>
<keyword evidence="1" id="KW-0677">Repeat</keyword>
<evidence type="ECO:0000259" key="2">
    <source>
        <dbReference type="PROSITE" id="PS51352"/>
    </source>
</evidence>
<dbReference type="InterPro" id="IPR012336">
    <property type="entry name" value="Thioredoxin-like_fold"/>
</dbReference>
<dbReference type="InterPro" id="IPR036249">
    <property type="entry name" value="Thioredoxin-like_sf"/>
</dbReference>
<dbReference type="PROSITE" id="PS51352">
    <property type="entry name" value="THIOREDOXIN_2"/>
    <property type="match status" value="1"/>
</dbReference>
<feature type="domain" description="Thioredoxin" evidence="2">
    <location>
        <begin position="6"/>
        <end position="151"/>
    </location>
</feature>
<evidence type="ECO:0000256" key="1">
    <source>
        <dbReference type="ARBA" id="ARBA00022737"/>
    </source>
</evidence>
<dbReference type="SUPFAM" id="SSF52833">
    <property type="entry name" value="Thioredoxin-like"/>
    <property type="match status" value="1"/>
</dbReference>
<dbReference type="CDD" id="cd14951">
    <property type="entry name" value="NHL-2_like"/>
    <property type="match status" value="1"/>
</dbReference>